<dbReference type="Proteomes" id="UP001242480">
    <property type="component" value="Unassembled WGS sequence"/>
</dbReference>
<organism evidence="1 2">
    <name type="scientific">Labrys wisconsinensis</name>
    <dbReference type="NCBI Taxonomy" id="425677"/>
    <lineage>
        <taxon>Bacteria</taxon>
        <taxon>Pseudomonadati</taxon>
        <taxon>Pseudomonadota</taxon>
        <taxon>Alphaproteobacteria</taxon>
        <taxon>Hyphomicrobiales</taxon>
        <taxon>Xanthobacteraceae</taxon>
        <taxon>Labrys</taxon>
    </lineage>
</organism>
<dbReference type="EMBL" id="JAUSVX010000001">
    <property type="protein sequence ID" value="MDQ0467230.1"/>
    <property type="molecule type" value="Genomic_DNA"/>
</dbReference>
<protein>
    <submittedName>
        <fullName evidence="1">Uncharacterized protein</fullName>
    </submittedName>
</protein>
<sequence length="155" mass="16646">MAPAAEAGRWAPRTVVRLGPWSCGGVPLKTYGILADAAAPLGEPLVAAAQQAVDGASAQLAATAHEGLGFVILHRGTQGIWLLLHWWVHGGICAQVLWRSEIAGPVSFAPLGRPLMACVWELALIDYERRAYVRTVMAGRGPQAYLADIYRQDFC</sequence>
<evidence type="ECO:0000313" key="2">
    <source>
        <dbReference type="Proteomes" id="UP001242480"/>
    </source>
</evidence>
<gene>
    <name evidence="1" type="ORF">QO011_000225</name>
</gene>
<evidence type="ECO:0000313" key="1">
    <source>
        <dbReference type="EMBL" id="MDQ0467230.1"/>
    </source>
</evidence>
<accession>A0ABU0IYY7</accession>
<reference evidence="1 2" key="1">
    <citation type="submission" date="2023-07" db="EMBL/GenBank/DDBJ databases">
        <title>Genomic Encyclopedia of Type Strains, Phase IV (KMG-IV): sequencing the most valuable type-strain genomes for metagenomic binning, comparative biology and taxonomic classification.</title>
        <authorList>
            <person name="Goeker M."/>
        </authorList>
    </citation>
    <scope>NUCLEOTIDE SEQUENCE [LARGE SCALE GENOMIC DNA]</scope>
    <source>
        <strain evidence="1 2">DSM 19619</strain>
    </source>
</reference>
<comment type="caution">
    <text evidence="1">The sequence shown here is derived from an EMBL/GenBank/DDBJ whole genome shotgun (WGS) entry which is preliminary data.</text>
</comment>
<name>A0ABU0IYY7_9HYPH</name>
<dbReference type="RefSeq" id="WP_307266597.1">
    <property type="nucleotide sequence ID" value="NZ_JAUSVX010000001.1"/>
</dbReference>
<keyword evidence="2" id="KW-1185">Reference proteome</keyword>
<proteinExistence type="predicted"/>